<dbReference type="PANTHER" id="PTHR35535:SF1">
    <property type="entry name" value="HEAT SHOCK PROTEIN HSLJ"/>
    <property type="match status" value="1"/>
</dbReference>
<dbReference type="eggNOG" id="COG3187">
    <property type="taxonomic scope" value="Bacteria"/>
</dbReference>
<proteinExistence type="predicted"/>
<keyword evidence="1" id="KW-0732">Signal</keyword>
<reference evidence="3" key="2">
    <citation type="submission" date="2020-01" db="EMBL/GenBank/DDBJ databases">
        <authorList>
            <consortium name="NCBI Pathogen Detection Project"/>
        </authorList>
    </citation>
    <scope>NUCLEOTIDE SEQUENCE</scope>
    <source>
        <strain evidence="3">OLC2673_Aeromonas</strain>
    </source>
</reference>
<feature type="domain" description="DUF306" evidence="2">
    <location>
        <begin position="26"/>
        <end position="125"/>
    </location>
</feature>
<dbReference type="InterPro" id="IPR053147">
    <property type="entry name" value="Hsp_HslJ-like"/>
</dbReference>
<dbReference type="InterPro" id="IPR005184">
    <property type="entry name" value="DUF306_Meta_HslJ"/>
</dbReference>
<dbReference type="InterPro" id="IPR038670">
    <property type="entry name" value="HslJ-like_sf"/>
</dbReference>
<dbReference type="RefSeq" id="WP_024943684.1">
    <property type="nucleotide sequence ID" value="NZ_AP019193.1"/>
</dbReference>
<dbReference type="EMBL" id="CP118942">
    <property type="protein sequence ID" value="WEE24781.1"/>
    <property type="molecule type" value="Genomic_DNA"/>
</dbReference>
<reference evidence="4" key="3">
    <citation type="submission" date="2023-02" db="EMBL/GenBank/DDBJ databases">
        <title>The sequence of Aeromonas hydrophila K533.</title>
        <authorList>
            <person name="Luo X."/>
        </authorList>
    </citation>
    <scope>NUCLEOTIDE SEQUENCE</scope>
    <source>
        <strain evidence="4">K533</strain>
    </source>
</reference>
<organism evidence="3 5">
    <name type="scientific">Aeromonas hydrophila</name>
    <dbReference type="NCBI Taxonomy" id="644"/>
    <lineage>
        <taxon>Bacteria</taxon>
        <taxon>Pseudomonadati</taxon>
        <taxon>Pseudomonadota</taxon>
        <taxon>Gammaproteobacteria</taxon>
        <taxon>Aeromonadales</taxon>
        <taxon>Aeromonadaceae</taxon>
        <taxon>Aeromonas</taxon>
    </lineage>
</organism>
<reference evidence="3" key="1">
    <citation type="journal article" date="2018" name="Genome Biol.">
        <title>SKESA: strategic k-mer extension for scrupulous assemblies.</title>
        <authorList>
            <person name="Souvorov A."/>
            <person name="Agarwala R."/>
            <person name="Lipman D.J."/>
        </authorList>
    </citation>
    <scope>NUCLEOTIDE SEQUENCE</scope>
    <source>
        <strain evidence="3">OLC2673_Aeromonas</strain>
    </source>
</reference>
<evidence type="ECO:0000256" key="1">
    <source>
        <dbReference type="SAM" id="SignalP"/>
    </source>
</evidence>
<dbReference type="PANTHER" id="PTHR35535">
    <property type="entry name" value="HEAT SHOCK PROTEIN HSLJ"/>
    <property type="match status" value="1"/>
</dbReference>
<dbReference type="PROSITE" id="PS51257">
    <property type="entry name" value="PROKAR_LIPOPROTEIN"/>
    <property type="match status" value="1"/>
</dbReference>
<evidence type="ECO:0000259" key="2">
    <source>
        <dbReference type="Pfam" id="PF03724"/>
    </source>
</evidence>
<name>A0A1C2LB62_AERHY</name>
<sequence length="132" mass="13707">MNKKLTLLAVLALGGCAMATGSKLTQLQASTWQLQGASGDTFTLQVAGDKVAGKGGCNRYFGAITQQGDGVLALGPMGSTRMMCMGDLAGKEMLYLQKLEKVASFQISGQQLVLSDANKAALLTFDAMPAAK</sequence>
<dbReference type="AlphaFoldDB" id="A0A1C2LB62"/>
<dbReference type="Gene3D" id="2.40.128.270">
    <property type="match status" value="1"/>
</dbReference>
<dbReference type="Proteomes" id="UP000859505">
    <property type="component" value="Unassembled WGS sequence"/>
</dbReference>
<protein>
    <submittedName>
        <fullName evidence="3">META domain-containing protein</fullName>
    </submittedName>
</protein>
<feature type="chain" id="PRO_5015061993" evidence="1">
    <location>
        <begin position="20"/>
        <end position="132"/>
    </location>
</feature>
<accession>A0A1C2LB62</accession>
<dbReference type="Proteomes" id="UP001214666">
    <property type="component" value="Chromosome"/>
</dbReference>
<evidence type="ECO:0000313" key="3">
    <source>
        <dbReference type="EMBL" id="HAT6346516.1"/>
    </source>
</evidence>
<dbReference type="KEGG" id="aaj:BOQ57_15490"/>
<gene>
    <name evidence="3" type="ORF">JAJ28_004327</name>
    <name evidence="4" type="ORF">PY771_13950</name>
</gene>
<evidence type="ECO:0000313" key="4">
    <source>
        <dbReference type="EMBL" id="WEE24781.1"/>
    </source>
</evidence>
<dbReference type="EMBL" id="DACTUL010000057">
    <property type="protein sequence ID" value="HAT6346516.1"/>
    <property type="molecule type" value="Genomic_DNA"/>
</dbReference>
<feature type="signal peptide" evidence="1">
    <location>
        <begin position="1"/>
        <end position="19"/>
    </location>
</feature>
<dbReference type="Pfam" id="PF03724">
    <property type="entry name" value="META"/>
    <property type="match status" value="1"/>
</dbReference>
<dbReference type="KEGG" id="ahh:RY45_15595"/>
<evidence type="ECO:0000313" key="5">
    <source>
        <dbReference type="Proteomes" id="UP000859505"/>
    </source>
</evidence>